<evidence type="ECO:0000256" key="6">
    <source>
        <dbReference type="SAM" id="Phobius"/>
    </source>
</evidence>
<protein>
    <recommendedName>
        <fullName evidence="7">Na+/H+ antiporter NhaC-like C-terminal domain-containing protein</fullName>
    </recommendedName>
</protein>
<evidence type="ECO:0000313" key="8">
    <source>
        <dbReference type="EMBL" id="SUZ77166.1"/>
    </source>
</evidence>
<keyword evidence="5 6" id="KW-0472">Membrane</keyword>
<feature type="domain" description="Na+/H+ antiporter NhaC-like C-terminal" evidence="7">
    <location>
        <begin position="154"/>
        <end position="445"/>
    </location>
</feature>
<keyword evidence="2" id="KW-1003">Cell membrane</keyword>
<feature type="transmembrane region" description="Helical" evidence="6">
    <location>
        <begin position="304"/>
        <end position="321"/>
    </location>
</feature>
<feature type="transmembrane region" description="Helical" evidence="6">
    <location>
        <begin position="273"/>
        <end position="292"/>
    </location>
</feature>
<evidence type="ECO:0000256" key="4">
    <source>
        <dbReference type="ARBA" id="ARBA00022989"/>
    </source>
</evidence>
<dbReference type="InterPro" id="IPR018461">
    <property type="entry name" value="Na/H_Antiport_NhaC-like_C"/>
</dbReference>
<feature type="transmembrane region" description="Helical" evidence="6">
    <location>
        <begin position="105"/>
        <end position="128"/>
    </location>
</feature>
<evidence type="ECO:0000256" key="3">
    <source>
        <dbReference type="ARBA" id="ARBA00022692"/>
    </source>
</evidence>
<gene>
    <name evidence="8" type="ORF">METZ01_LOCUS30020</name>
</gene>
<feature type="transmembrane region" description="Helical" evidence="6">
    <location>
        <begin position="430"/>
        <end position="450"/>
    </location>
</feature>
<dbReference type="EMBL" id="UINC01001305">
    <property type="protein sequence ID" value="SUZ77166.1"/>
    <property type="molecule type" value="Genomic_DNA"/>
</dbReference>
<organism evidence="8">
    <name type="scientific">marine metagenome</name>
    <dbReference type="NCBI Taxonomy" id="408172"/>
    <lineage>
        <taxon>unclassified sequences</taxon>
        <taxon>metagenomes</taxon>
        <taxon>ecological metagenomes</taxon>
    </lineage>
</organism>
<accession>A0A381QCZ9</accession>
<dbReference type="PANTHER" id="PTHR43478:SF1">
    <property type="entry name" value="NA+_H+ ANTIPORTER NHAC-LIKE C-TERMINAL DOMAIN-CONTAINING PROTEIN"/>
    <property type="match status" value="1"/>
</dbReference>
<dbReference type="PANTHER" id="PTHR43478">
    <property type="entry name" value="NA+/H+ ANTIPORTER-RELATED"/>
    <property type="match status" value="1"/>
</dbReference>
<evidence type="ECO:0000256" key="2">
    <source>
        <dbReference type="ARBA" id="ARBA00022475"/>
    </source>
</evidence>
<keyword evidence="4 6" id="KW-1133">Transmembrane helix</keyword>
<feature type="transmembrane region" description="Helical" evidence="6">
    <location>
        <begin position="250"/>
        <end position="267"/>
    </location>
</feature>
<evidence type="ECO:0000256" key="1">
    <source>
        <dbReference type="ARBA" id="ARBA00004651"/>
    </source>
</evidence>
<dbReference type="AlphaFoldDB" id="A0A381QCZ9"/>
<feature type="transmembrane region" description="Helical" evidence="6">
    <location>
        <begin position="368"/>
        <end position="391"/>
    </location>
</feature>
<dbReference type="GO" id="GO:0005886">
    <property type="term" value="C:plasma membrane"/>
    <property type="evidence" value="ECO:0007669"/>
    <property type="project" value="UniProtKB-SubCell"/>
</dbReference>
<dbReference type="Pfam" id="PF03553">
    <property type="entry name" value="Na_H_antiporter"/>
    <property type="match status" value="1"/>
</dbReference>
<feature type="transmembrane region" description="Helical" evidence="6">
    <location>
        <begin position="29"/>
        <end position="50"/>
    </location>
</feature>
<evidence type="ECO:0000256" key="5">
    <source>
        <dbReference type="ARBA" id="ARBA00023136"/>
    </source>
</evidence>
<name>A0A381QCZ9_9ZZZZ</name>
<feature type="transmembrane region" description="Helical" evidence="6">
    <location>
        <begin position="341"/>
        <end position="361"/>
    </location>
</feature>
<comment type="subcellular location">
    <subcellularLocation>
        <location evidence="1">Cell membrane</location>
        <topology evidence="1">Multi-pass membrane protein</topology>
    </subcellularLocation>
</comment>
<feature type="transmembrane region" description="Helical" evidence="6">
    <location>
        <begin position="182"/>
        <end position="208"/>
    </location>
</feature>
<reference evidence="8" key="1">
    <citation type="submission" date="2018-05" db="EMBL/GenBank/DDBJ databases">
        <authorList>
            <person name="Lanie J.A."/>
            <person name="Ng W.-L."/>
            <person name="Kazmierczak K.M."/>
            <person name="Andrzejewski T.M."/>
            <person name="Davidsen T.M."/>
            <person name="Wayne K.J."/>
            <person name="Tettelin H."/>
            <person name="Glass J.I."/>
            <person name="Rusch D."/>
            <person name="Podicherti R."/>
            <person name="Tsui H.-C.T."/>
            <person name="Winkler M.E."/>
        </authorList>
    </citation>
    <scope>NUCLEOTIDE SEQUENCE</scope>
</reference>
<feature type="transmembrane region" description="Helical" evidence="6">
    <location>
        <begin position="149"/>
        <end position="170"/>
    </location>
</feature>
<proteinExistence type="predicted"/>
<evidence type="ECO:0000259" key="7">
    <source>
        <dbReference type="Pfam" id="PF03553"/>
    </source>
</evidence>
<keyword evidence="3 6" id="KW-0812">Transmembrane</keyword>
<feature type="transmembrane region" description="Helical" evidence="6">
    <location>
        <begin position="62"/>
        <end position="85"/>
    </location>
</feature>
<sequence>MDQFGAISLLPTVIVITMAILTHRPIASLFAGVFAGILLIAPTEIIGRLADMTIQVAQDETIGWVIMVCGLMGSLIYVLILTGGASAFANTIAKRANTRKKSLMVTWFLGLMMFIDDYLNAMVVGNAMKKITDKFKISRAMLSYVVDSTAAPTCVIVPISTWAVFFAALLESTNYADTGDGIRLYISAIPFMFYPFIALIIVPLVAMGKFPLLGQMKKAEKLAEQGIKTIEPYKDTEIEQVRNNNLENNMWVFMLPLLALIGFSWYFEIDLLKGLIATLLFTLPILIIRKFITFQQTMNGMIEGFKIMLPPLGIVFVAFMFKTVNDQLGLPQYVIETLQPLMSPLFFPVIVFVAMAFISFGTGSTWGIYAIAIPIVMPLGIAMEIPIPLIIGALLSASSFGSHACFYGDATVLSAQSSGIGVVEHALTQLPYALIAAFMTCVAYVTYMTII</sequence>